<evidence type="ECO:0000313" key="6">
    <source>
        <dbReference type="EMBL" id="MBD2188187.1"/>
    </source>
</evidence>
<keyword evidence="1" id="KW-0479">Metal-binding</keyword>
<dbReference type="PANTHER" id="PTHR42988:SF2">
    <property type="entry name" value="CYCLIC NUCLEOTIDE PHOSPHODIESTERASE CBUA0032-RELATED"/>
    <property type="match status" value="1"/>
</dbReference>
<gene>
    <name evidence="6" type="primary">cpdA</name>
    <name evidence="6" type="ORF">H6F41_08535</name>
</gene>
<name>A0ABR7ZYN1_9CYAN</name>
<evidence type="ECO:0000256" key="3">
    <source>
        <dbReference type="ARBA" id="ARBA00023004"/>
    </source>
</evidence>
<evidence type="ECO:0000256" key="4">
    <source>
        <dbReference type="ARBA" id="ARBA00025742"/>
    </source>
</evidence>
<accession>A0ABR7ZYN1</accession>
<dbReference type="EMBL" id="JACJQB010000012">
    <property type="protein sequence ID" value="MBD2188187.1"/>
    <property type="molecule type" value="Genomic_DNA"/>
</dbReference>
<organism evidence="6 7">
    <name type="scientific">Pseudanabaena mucicola FACHB-723</name>
    <dbReference type="NCBI Taxonomy" id="2692860"/>
    <lineage>
        <taxon>Bacteria</taxon>
        <taxon>Bacillati</taxon>
        <taxon>Cyanobacteriota</taxon>
        <taxon>Cyanophyceae</taxon>
        <taxon>Pseudanabaenales</taxon>
        <taxon>Pseudanabaenaceae</taxon>
        <taxon>Pseudanabaena</taxon>
    </lineage>
</organism>
<evidence type="ECO:0000259" key="5">
    <source>
        <dbReference type="Pfam" id="PF00149"/>
    </source>
</evidence>
<dbReference type="PANTHER" id="PTHR42988">
    <property type="entry name" value="PHOSPHOHYDROLASE"/>
    <property type="match status" value="1"/>
</dbReference>
<dbReference type="Proteomes" id="UP000642094">
    <property type="component" value="Unassembled WGS sequence"/>
</dbReference>
<dbReference type="EC" id="3.1.4.53" evidence="6"/>
<evidence type="ECO:0000313" key="7">
    <source>
        <dbReference type="Proteomes" id="UP000642094"/>
    </source>
</evidence>
<keyword evidence="3" id="KW-0408">Iron</keyword>
<dbReference type="GO" id="GO:0004115">
    <property type="term" value="F:3',5'-cyclic-AMP phosphodiesterase activity"/>
    <property type="evidence" value="ECO:0007669"/>
    <property type="project" value="UniProtKB-EC"/>
</dbReference>
<evidence type="ECO:0000256" key="2">
    <source>
        <dbReference type="ARBA" id="ARBA00022801"/>
    </source>
</evidence>
<proteinExistence type="inferred from homology"/>
<sequence>MSDDQFISIVHLTDLHLFTDLNSYLVGIPTNQSFQAVLTEVKQTIPKIDLLLLTGDLSQDCSAASYEFLRQSLDVASFPAYCLAGNHDDLNLMAEYLPSEYVHLVRSQNIGGWRILLLSSVVVGAVHGNLAESELAWLEENLNAYPDHPTLIAFHHPAIDIGSAWMDEICLTNKEQFWQICDRNPQIQAVVNGHAHQDFEQIYETAHNSVRCLVSPSTCVQFQPRTPQLIIDNQAPAWRHLRLYADGTITTEVHRLSSASFPPDLAANGY</sequence>
<dbReference type="SUPFAM" id="SSF56300">
    <property type="entry name" value="Metallo-dependent phosphatases"/>
    <property type="match status" value="1"/>
</dbReference>
<dbReference type="RefSeq" id="WP_190403043.1">
    <property type="nucleotide sequence ID" value="NZ_JACJQB010000012.1"/>
</dbReference>
<dbReference type="Gene3D" id="3.60.21.10">
    <property type="match status" value="1"/>
</dbReference>
<keyword evidence="2 6" id="KW-0378">Hydrolase</keyword>
<dbReference type="CDD" id="cd07402">
    <property type="entry name" value="MPP_GpdQ"/>
    <property type="match status" value="1"/>
</dbReference>
<evidence type="ECO:0000256" key="1">
    <source>
        <dbReference type="ARBA" id="ARBA00022723"/>
    </source>
</evidence>
<feature type="domain" description="Calcineurin-like phosphoesterase" evidence="5">
    <location>
        <begin position="8"/>
        <end position="197"/>
    </location>
</feature>
<dbReference type="InterPro" id="IPR029052">
    <property type="entry name" value="Metallo-depent_PP-like"/>
</dbReference>
<dbReference type="InterPro" id="IPR050884">
    <property type="entry name" value="CNP_phosphodiesterase-III"/>
</dbReference>
<dbReference type="Pfam" id="PF00149">
    <property type="entry name" value="Metallophos"/>
    <property type="match status" value="1"/>
</dbReference>
<comment type="caution">
    <text evidence="6">The sequence shown here is derived from an EMBL/GenBank/DDBJ whole genome shotgun (WGS) entry which is preliminary data.</text>
</comment>
<keyword evidence="7" id="KW-1185">Reference proteome</keyword>
<dbReference type="InterPro" id="IPR004843">
    <property type="entry name" value="Calcineurin-like_PHP"/>
</dbReference>
<dbReference type="InterPro" id="IPR026575">
    <property type="entry name" value="GpdQ/CpdA-like"/>
</dbReference>
<dbReference type="NCBIfam" id="NF008359">
    <property type="entry name" value="PRK11148.1"/>
    <property type="match status" value="1"/>
</dbReference>
<protein>
    <submittedName>
        <fullName evidence="6">3',5'-cyclic-AMP phosphodiesterase</fullName>
        <ecNumber evidence="6">3.1.4.53</ecNumber>
    </submittedName>
</protein>
<reference evidence="6 7" key="1">
    <citation type="journal article" date="2020" name="ISME J.">
        <title>Comparative genomics reveals insights into cyanobacterial evolution and habitat adaptation.</title>
        <authorList>
            <person name="Chen M.Y."/>
            <person name="Teng W.K."/>
            <person name="Zhao L."/>
            <person name="Hu C.X."/>
            <person name="Zhou Y.K."/>
            <person name="Han B.P."/>
            <person name="Song L.R."/>
            <person name="Shu W.S."/>
        </authorList>
    </citation>
    <scope>NUCLEOTIDE SEQUENCE [LARGE SCALE GENOMIC DNA]</scope>
    <source>
        <strain evidence="6 7">FACHB-723</strain>
    </source>
</reference>
<comment type="similarity">
    <text evidence="4">Belongs to the cyclic nucleotide phosphodiesterase class-III family.</text>
</comment>